<organism evidence="3 4">
    <name type="scientific">Spirosoma endophyticum</name>
    <dbReference type="NCBI Taxonomy" id="662367"/>
    <lineage>
        <taxon>Bacteria</taxon>
        <taxon>Pseudomonadati</taxon>
        <taxon>Bacteroidota</taxon>
        <taxon>Cytophagia</taxon>
        <taxon>Cytophagales</taxon>
        <taxon>Cytophagaceae</taxon>
        <taxon>Spirosoma</taxon>
    </lineage>
</organism>
<dbReference type="InterPro" id="IPR036812">
    <property type="entry name" value="NAD(P)_OxRdtase_dom_sf"/>
</dbReference>
<evidence type="ECO:0000313" key="3">
    <source>
        <dbReference type="EMBL" id="SFE61670.1"/>
    </source>
</evidence>
<feature type="domain" description="NADP-dependent oxidoreductase" evidence="2">
    <location>
        <begin position="16"/>
        <end position="303"/>
    </location>
</feature>
<sequence length="322" mass="35370">MNYKLFGTQTGLPASELIMGGSQLGDRRGYGTAAHDALQILSAYADAGGNFIDVSDQYQFGEAEETIGRFTEHKRHDFIICTKYTRSSQATPSLANAGNHRKAMRQAIEGSLKRLKTDYIDLYIPHFDDGVTPLEETVRGLEDVVTAGKVLYTGLANFPAWKAAAIATSIPLAAIQIEYNLLQRTPERELTPMAEHFGLGVMGYSPLAGGLLTGKYRQGSSGRLTLSLANDYQEDERTKTVIDQLELIARELDTTSSQVALAWVLSKNVFPIIGARTLAQLEHSLKAVDIQLTADQTRHLNEISSIAMGYPREVLATVQKKY</sequence>
<dbReference type="PANTHER" id="PTHR43364:SF4">
    <property type="entry name" value="NAD(P)-LINKED OXIDOREDUCTASE SUPERFAMILY PROTEIN"/>
    <property type="match status" value="1"/>
</dbReference>
<dbReference type="RefSeq" id="WP_093832163.1">
    <property type="nucleotide sequence ID" value="NZ_FOLQ01000016.1"/>
</dbReference>
<name>A0A1I2C252_9BACT</name>
<accession>A0A1I2C252</accession>
<dbReference type="Pfam" id="PF00248">
    <property type="entry name" value="Aldo_ket_red"/>
    <property type="match status" value="1"/>
</dbReference>
<dbReference type="Gene3D" id="3.20.20.100">
    <property type="entry name" value="NADP-dependent oxidoreductase domain"/>
    <property type="match status" value="1"/>
</dbReference>
<dbReference type="STRING" id="662367.SAMN05216167_11660"/>
<dbReference type="GO" id="GO:0016491">
    <property type="term" value="F:oxidoreductase activity"/>
    <property type="evidence" value="ECO:0007669"/>
    <property type="project" value="UniProtKB-KW"/>
</dbReference>
<gene>
    <name evidence="3" type="ORF">SAMN05216167_11660</name>
</gene>
<dbReference type="InterPro" id="IPR023210">
    <property type="entry name" value="NADP_OxRdtase_dom"/>
</dbReference>
<proteinExistence type="predicted"/>
<protein>
    <submittedName>
        <fullName evidence="3">Predicted oxidoreductase</fullName>
    </submittedName>
</protein>
<dbReference type="AlphaFoldDB" id="A0A1I2C252"/>
<dbReference type="InterPro" id="IPR050523">
    <property type="entry name" value="AKR_Detox_Biosynth"/>
</dbReference>
<keyword evidence="4" id="KW-1185">Reference proteome</keyword>
<dbReference type="GO" id="GO:0005829">
    <property type="term" value="C:cytosol"/>
    <property type="evidence" value="ECO:0007669"/>
    <property type="project" value="TreeGrafter"/>
</dbReference>
<evidence type="ECO:0000313" key="4">
    <source>
        <dbReference type="Proteomes" id="UP000198598"/>
    </source>
</evidence>
<evidence type="ECO:0000256" key="1">
    <source>
        <dbReference type="ARBA" id="ARBA00023002"/>
    </source>
</evidence>
<dbReference type="PANTHER" id="PTHR43364">
    <property type="entry name" value="NADH-SPECIFIC METHYLGLYOXAL REDUCTASE-RELATED"/>
    <property type="match status" value="1"/>
</dbReference>
<evidence type="ECO:0000259" key="2">
    <source>
        <dbReference type="Pfam" id="PF00248"/>
    </source>
</evidence>
<reference evidence="3 4" key="1">
    <citation type="submission" date="2016-10" db="EMBL/GenBank/DDBJ databases">
        <authorList>
            <person name="de Groot N.N."/>
        </authorList>
    </citation>
    <scope>NUCLEOTIDE SEQUENCE [LARGE SCALE GENOMIC DNA]</scope>
    <source>
        <strain evidence="3 4">DSM 26130</strain>
    </source>
</reference>
<dbReference type="PRINTS" id="PR00069">
    <property type="entry name" value="ALDKETRDTASE"/>
</dbReference>
<keyword evidence="1" id="KW-0560">Oxidoreductase</keyword>
<dbReference type="OrthoDB" id="9773828at2"/>
<dbReference type="SUPFAM" id="SSF51430">
    <property type="entry name" value="NAD(P)-linked oxidoreductase"/>
    <property type="match status" value="1"/>
</dbReference>
<dbReference type="Proteomes" id="UP000198598">
    <property type="component" value="Unassembled WGS sequence"/>
</dbReference>
<dbReference type="EMBL" id="FOLQ01000016">
    <property type="protein sequence ID" value="SFE61670.1"/>
    <property type="molecule type" value="Genomic_DNA"/>
</dbReference>
<dbReference type="InterPro" id="IPR020471">
    <property type="entry name" value="AKR"/>
</dbReference>